<proteinExistence type="inferred from homology"/>
<dbReference type="KEGG" id="aaf:AURANDRAFT_66437"/>
<feature type="compositionally biased region" description="Basic residues" evidence="2">
    <location>
        <begin position="289"/>
        <end position="298"/>
    </location>
</feature>
<dbReference type="PANTHER" id="PTHR31353">
    <property type="entry name" value="FAM98"/>
    <property type="match status" value="1"/>
</dbReference>
<sequence length="298" mass="30721">MAQIEATATNALDAALTELRRSPIEGPHPTSASDARAWADARGYAWGDDAAHLAAFLECEARAAKLAAAKRARAAPAGAVRKLRAAALARELGAADADCASTDAALAFAVARAEAGGPALGADPAPATPEQRAKLEAVRDAMRTDYGLRRRMMLKRCDVTVQAFLWSDSARGNEDAIVSAVAAARDAIGGEPPPLAVDDALAMSRRRARDIAARLEQPISATSKVTVDAPMKSVIIGAVPDRGGHAHKQRPSARDMMPAWQQRTEGGGKGGKGRGGGRGRGGGGGKGRGGGRGKGKRK</sequence>
<gene>
    <name evidence="3" type="ORF">AURANDRAFT_66437</name>
</gene>
<evidence type="ECO:0000313" key="4">
    <source>
        <dbReference type="Proteomes" id="UP000002729"/>
    </source>
</evidence>
<dbReference type="AlphaFoldDB" id="F0YHK6"/>
<dbReference type="GO" id="GO:0072669">
    <property type="term" value="C:tRNA-splicing ligase complex"/>
    <property type="evidence" value="ECO:0007669"/>
    <property type="project" value="TreeGrafter"/>
</dbReference>
<dbReference type="InterPro" id="IPR018797">
    <property type="entry name" value="FAM98"/>
</dbReference>
<dbReference type="eggNOG" id="KOG3973">
    <property type="taxonomic scope" value="Eukaryota"/>
</dbReference>
<name>F0YHK6_AURAN</name>
<accession>F0YHK6</accession>
<feature type="compositionally biased region" description="Gly residues" evidence="2">
    <location>
        <begin position="278"/>
        <end position="288"/>
    </location>
</feature>
<dbReference type="PANTHER" id="PTHR31353:SF1">
    <property type="entry name" value="PROTEIN FAM98B"/>
    <property type="match status" value="1"/>
</dbReference>
<keyword evidence="4" id="KW-1185">Reference proteome</keyword>
<dbReference type="GeneID" id="20225794"/>
<protein>
    <submittedName>
        <fullName evidence="3">Uncharacterized protein</fullName>
    </submittedName>
</protein>
<dbReference type="RefSeq" id="XP_009040048.1">
    <property type="nucleotide sequence ID" value="XM_009041800.1"/>
</dbReference>
<evidence type="ECO:0000256" key="1">
    <source>
        <dbReference type="ARBA" id="ARBA00007218"/>
    </source>
</evidence>
<dbReference type="Pfam" id="PF10239">
    <property type="entry name" value="DUF2465"/>
    <property type="match status" value="1"/>
</dbReference>
<feature type="region of interest" description="Disordered" evidence="2">
    <location>
        <begin position="238"/>
        <end position="298"/>
    </location>
</feature>
<evidence type="ECO:0000256" key="2">
    <source>
        <dbReference type="SAM" id="MobiDB-lite"/>
    </source>
</evidence>
<dbReference type="InParanoid" id="F0YHK6"/>
<dbReference type="Proteomes" id="UP000002729">
    <property type="component" value="Unassembled WGS sequence"/>
</dbReference>
<organism evidence="4">
    <name type="scientific">Aureococcus anophagefferens</name>
    <name type="common">Harmful bloom alga</name>
    <dbReference type="NCBI Taxonomy" id="44056"/>
    <lineage>
        <taxon>Eukaryota</taxon>
        <taxon>Sar</taxon>
        <taxon>Stramenopiles</taxon>
        <taxon>Ochrophyta</taxon>
        <taxon>Pelagophyceae</taxon>
        <taxon>Pelagomonadales</taxon>
        <taxon>Pelagomonadaceae</taxon>
        <taxon>Aureococcus</taxon>
    </lineage>
</organism>
<dbReference type="OrthoDB" id="203430at2759"/>
<evidence type="ECO:0000313" key="3">
    <source>
        <dbReference type="EMBL" id="EGB05405.1"/>
    </source>
</evidence>
<dbReference type="EMBL" id="GL833142">
    <property type="protein sequence ID" value="EGB05405.1"/>
    <property type="molecule type" value="Genomic_DNA"/>
</dbReference>
<reference evidence="3 4" key="1">
    <citation type="journal article" date="2011" name="Proc. Natl. Acad. Sci. U.S.A.">
        <title>Niche of harmful alga Aureococcus anophagefferens revealed through ecogenomics.</title>
        <authorList>
            <person name="Gobler C.J."/>
            <person name="Berry D.L."/>
            <person name="Dyhrman S.T."/>
            <person name="Wilhelm S.W."/>
            <person name="Salamov A."/>
            <person name="Lobanov A.V."/>
            <person name="Zhang Y."/>
            <person name="Collier J.L."/>
            <person name="Wurch L.L."/>
            <person name="Kustka A.B."/>
            <person name="Dill B.D."/>
            <person name="Shah M."/>
            <person name="VerBerkmoes N.C."/>
            <person name="Kuo A."/>
            <person name="Terry A."/>
            <person name="Pangilinan J."/>
            <person name="Lindquist E.A."/>
            <person name="Lucas S."/>
            <person name="Paulsen I.T."/>
            <person name="Hattenrath-Lehmann T.K."/>
            <person name="Talmage S.C."/>
            <person name="Walker E.A."/>
            <person name="Koch F."/>
            <person name="Burson A.M."/>
            <person name="Marcoval M.A."/>
            <person name="Tang Y.Z."/>
            <person name="Lecleir G.R."/>
            <person name="Coyne K.J."/>
            <person name="Berg G.M."/>
            <person name="Bertrand E.M."/>
            <person name="Saito M.A."/>
            <person name="Gladyshev V.N."/>
            <person name="Grigoriev I.V."/>
        </authorList>
    </citation>
    <scope>NUCLEOTIDE SEQUENCE [LARGE SCALE GENOMIC DNA]</scope>
    <source>
        <strain evidence="4">CCMP 1984</strain>
    </source>
</reference>
<comment type="similarity">
    <text evidence="1">Belongs to the FAM98 family.</text>
</comment>